<dbReference type="AlphaFoldDB" id="A0A2K9ZAA1"/>
<dbReference type="EMBL" id="CP025012">
    <property type="protein sequence ID" value="AUW45159.1"/>
    <property type="molecule type" value="Genomic_DNA"/>
</dbReference>
<dbReference type="Proteomes" id="UP000238523">
    <property type="component" value="Chromosome"/>
</dbReference>
<organism evidence="1 2">
    <name type="scientific">Rhizobium leguminosarum</name>
    <dbReference type="NCBI Taxonomy" id="384"/>
    <lineage>
        <taxon>Bacteria</taxon>
        <taxon>Pseudomonadati</taxon>
        <taxon>Pseudomonadota</taxon>
        <taxon>Alphaproteobacteria</taxon>
        <taxon>Hyphomicrobiales</taxon>
        <taxon>Rhizobiaceae</taxon>
        <taxon>Rhizobium/Agrobacterium group</taxon>
        <taxon>Rhizobium</taxon>
    </lineage>
</organism>
<sequence>MIGNDQQRGRIFERLVVGEPGRLGMPVRADDRKIAHRLVEVSRDGPCCRISRKKPVRMKKAVSCIHQYSSQMDNGLPHNIRPGKVF</sequence>
<evidence type="ECO:0000313" key="1">
    <source>
        <dbReference type="EMBL" id="AUW45159.1"/>
    </source>
</evidence>
<accession>A0A2K9ZAA1</accession>
<proteinExistence type="predicted"/>
<name>A0A2K9ZAA1_RHILE</name>
<gene>
    <name evidence="1" type="ORF">CUJ84_Chr004864</name>
</gene>
<reference evidence="1 2" key="1">
    <citation type="submission" date="2017-11" db="EMBL/GenBank/DDBJ databases">
        <title>Complete genome of Rhizobium leguminosarum Norway, an ineffective micro-symbiont.</title>
        <authorList>
            <person name="Hoffrichter A."/>
            <person name="Liang J."/>
            <person name="Brachmann A."/>
            <person name="Marin M."/>
        </authorList>
    </citation>
    <scope>NUCLEOTIDE SEQUENCE [LARGE SCALE GENOMIC DNA]</scope>
    <source>
        <strain evidence="1 2">Norway</strain>
    </source>
</reference>
<protein>
    <submittedName>
        <fullName evidence="1">Uncharacterized protein</fullName>
    </submittedName>
</protein>
<evidence type="ECO:0000313" key="2">
    <source>
        <dbReference type="Proteomes" id="UP000238523"/>
    </source>
</evidence>